<evidence type="ECO:0000313" key="3">
    <source>
        <dbReference type="EMBL" id="PWB93236.1"/>
    </source>
</evidence>
<evidence type="ECO:0000313" key="4">
    <source>
        <dbReference type="Proteomes" id="UP000245137"/>
    </source>
</evidence>
<feature type="domain" description="Cupin type-2" evidence="2">
    <location>
        <begin position="108"/>
        <end position="179"/>
    </location>
</feature>
<protein>
    <recommendedName>
        <fullName evidence="2">Cupin type-2 domain-containing protein</fullName>
    </recommendedName>
</protein>
<dbReference type="Pfam" id="PF07883">
    <property type="entry name" value="Cupin_2"/>
    <property type="match status" value="1"/>
</dbReference>
<dbReference type="InterPro" id="IPR011051">
    <property type="entry name" value="RmlC_Cupin_sf"/>
</dbReference>
<dbReference type="InterPro" id="IPR013096">
    <property type="entry name" value="Cupin_2"/>
</dbReference>
<keyword evidence="4" id="KW-1185">Reference proteome</keyword>
<gene>
    <name evidence="3" type="ORF">C5689_14180</name>
</gene>
<dbReference type="PANTHER" id="PTHR38599:SF1">
    <property type="entry name" value="CUPIN DOMAIN PROTEIN (AFU_ORTHOLOGUE AFUA_3G13620)"/>
    <property type="match status" value="1"/>
</dbReference>
<sequence>MLSGRRGRSTARRHREPAVAIHAQQRKPQMPQSKLSHAAEMAAPKIEADIKRRLFLGAMASAAFAFSDVPLLARINTADNTAVSPDGVIRTTLQNHINSAGEEFRMVLTTYPAGVGLPTHHHPSIAHNYILEGVAESQYLGEELQRFTAGESYQDRAETQHTIFRNPDRTSPLKYLIVYMVEKGQPYLIIP</sequence>
<feature type="region of interest" description="Disordered" evidence="1">
    <location>
        <begin position="1"/>
        <end position="32"/>
    </location>
</feature>
<dbReference type="AlphaFoldDB" id="A0A2U1SNQ3"/>
<dbReference type="EMBL" id="PUIV01000025">
    <property type="protein sequence ID" value="PWB93236.1"/>
    <property type="molecule type" value="Genomic_DNA"/>
</dbReference>
<dbReference type="Gene3D" id="2.60.120.10">
    <property type="entry name" value="Jelly Rolls"/>
    <property type="match status" value="1"/>
</dbReference>
<reference evidence="3 4" key="1">
    <citation type="journal article" date="2018" name="Appl. Microbiol. Biotechnol.">
        <title>Co-cultivation of the strictly anaerobic methanogen Methanosarcina barkeri with aerobic methanotrophs in an oxygen-limited membrane bioreactor.</title>
        <authorList>
            <person name="In 't Zandt M.H."/>
            <person name="van den Bosch T.J.M."/>
            <person name="Rijkers R."/>
            <person name="van Kessel M.A.H.J."/>
            <person name="Jetten M.S.M."/>
            <person name="Welte C.U."/>
        </authorList>
    </citation>
    <scope>NUCLEOTIDE SEQUENCE [LARGE SCALE GENOMIC DNA]</scope>
    <source>
        <strain evidence="3 4">DSM 17706</strain>
    </source>
</reference>
<dbReference type="SUPFAM" id="SSF51182">
    <property type="entry name" value="RmlC-like cupins"/>
    <property type="match status" value="1"/>
</dbReference>
<dbReference type="InterPro" id="IPR014710">
    <property type="entry name" value="RmlC-like_jellyroll"/>
</dbReference>
<proteinExistence type="predicted"/>
<comment type="caution">
    <text evidence="3">The sequence shown here is derived from an EMBL/GenBank/DDBJ whole genome shotgun (WGS) entry which is preliminary data.</text>
</comment>
<name>A0A2U1SNQ3_METSR</name>
<dbReference type="Proteomes" id="UP000245137">
    <property type="component" value="Unassembled WGS sequence"/>
</dbReference>
<evidence type="ECO:0000259" key="2">
    <source>
        <dbReference type="Pfam" id="PF07883"/>
    </source>
</evidence>
<evidence type="ECO:0000256" key="1">
    <source>
        <dbReference type="SAM" id="MobiDB-lite"/>
    </source>
</evidence>
<feature type="compositionally biased region" description="Basic residues" evidence="1">
    <location>
        <begin position="1"/>
        <end position="15"/>
    </location>
</feature>
<dbReference type="PANTHER" id="PTHR38599">
    <property type="entry name" value="CUPIN DOMAIN PROTEIN (AFU_ORTHOLOGUE AFUA_3G13620)"/>
    <property type="match status" value="1"/>
</dbReference>
<accession>A0A2U1SNQ3</accession>
<organism evidence="3 4">
    <name type="scientific">Methylosinus sporium</name>
    <dbReference type="NCBI Taxonomy" id="428"/>
    <lineage>
        <taxon>Bacteria</taxon>
        <taxon>Pseudomonadati</taxon>
        <taxon>Pseudomonadota</taxon>
        <taxon>Alphaproteobacteria</taxon>
        <taxon>Hyphomicrobiales</taxon>
        <taxon>Methylocystaceae</taxon>
        <taxon>Methylosinus</taxon>
    </lineage>
</organism>